<evidence type="ECO:0000256" key="1">
    <source>
        <dbReference type="SAM" id="SignalP"/>
    </source>
</evidence>
<feature type="signal peptide" evidence="1">
    <location>
        <begin position="1"/>
        <end position="18"/>
    </location>
</feature>
<proteinExistence type="predicted"/>
<sequence>MKYLLPLLLLLGAPAAGAAQNETPQQVFWMQKGLTAHVVGAEQSRIVRGNEVLVFDSFTDAESYTTTSGTPRTFMGMPVDLGSAAGSNPSITKITAYLAYTGTAAQTYNSLRVRIQLWDTWSETATPVFSAAAGTTIEADIAGPITLNPNTFSPIDVALASPIPLTGLTGHGFAVSYQGDTGSGLAANNNLTSLLRYGANPIAVGANALPDTYGYRNASNRTDFNFLSSDSRTFGQTNEATVIQLYSTTALLSQSITNFVANPANPVVTDGTFTVSATGGASGNPVVFTIDAASASVCTAGGTNGATVTILTAGTCTVLANQAGNATYSAAPQQTLAVTIGTGGGGPGLVQDGSFEAGFVSTYWAQTSTNFGTPLCDSSCGGVGPRTGDYWAWFGGAGTAAEAGSLEQSGVIATGPKTLNFYIWWSSSVDAPPDPAATFNVKIDGNTVFALTPATAAAYNTEYTMASVDISAYADGNSHTLRFESNNAAASGSTNIHLDDIEIVAGPSDEIFANGFELP</sequence>
<evidence type="ECO:0000313" key="3">
    <source>
        <dbReference type="Proteomes" id="UP001165498"/>
    </source>
</evidence>
<accession>A0ABT1QUP1</accession>
<comment type="caution">
    <text evidence="2">The sequence shown here is derived from an EMBL/GenBank/DDBJ whole genome shotgun (WGS) entry which is preliminary data.</text>
</comment>
<feature type="chain" id="PRO_5046546465" evidence="1">
    <location>
        <begin position="19"/>
        <end position="519"/>
    </location>
</feature>
<organism evidence="2 3">
    <name type="scientific">Tahibacter harae</name>
    <dbReference type="NCBI Taxonomy" id="2963937"/>
    <lineage>
        <taxon>Bacteria</taxon>
        <taxon>Pseudomonadati</taxon>
        <taxon>Pseudomonadota</taxon>
        <taxon>Gammaproteobacteria</taxon>
        <taxon>Lysobacterales</taxon>
        <taxon>Rhodanobacteraceae</taxon>
        <taxon>Tahibacter</taxon>
    </lineage>
</organism>
<dbReference type="Proteomes" id="UP001165498">
    <property type="component" value="Unassembled WGS sequence"/>
</dbReference>
<name>A0ABT1QUP1_9GAMM</name>
<protein>
    <submittedName>
        <fullName evidence="2">Uncharacterized protein</fullName>
    </submittedName>
</protein>
<keyword evidence="1" id="KW-0732">Signal</keyword>
<gene>
    <name evidence="2" type="ORF">NM961_14905</name>
</gene>
<dbReference type="RefSeq" id="WP_255915197.1">
    <property type="nucleotide sequence ID" value="NZ_JANFQO010000013.1"/>
</dbReference>
<keyword evidence="3" id="KW-1185">Reference proteome</keyword>
<dbReference type="EMBL" id="JANFQO010000013">
    <property type="protein sequence ID" value="MCQ4166009.1"/>
    <property type="molecule type" value="Genomic_DNA"/>
</dbReference>
<evidence type="ECO:0000313" key="2">
    <source>
        <dbReference type="EMBL" id="MCQ4166009.1"/>
    </source>
</evidence>
<reference evidence="2" key="1">
    <citation type="submission" date="2022-07" db="EMBL/GenBank/DDBJ databases">
        <title>Tahibacter sp., a new gammaproteobacterium isolated from the silt sample collected at pig farm.</title>
        <authorList>
            <person name="Chen H."/>
        </authorList>
    </citation>
    <scope>NUCLEOTIDE SEQUENCE</scope>
    <source>
        <strain evidence="2">P2K</strain>
    </source>
</reference>